<organism evidence="1 2">
    <name type="scientific">Kipferlia bialata</name>
    <dbReference type="NCBI Taxonomy" id="797122"/>
    <lineage>
        <taxon>Eukaryota</taxon>
        <taxon>Metamonada</taxon>
        <taxon>Carpediemonas-like organisms</taxon>
        <taxon>Kipferlia</taxon>
    </lineage>
</organism>
<evidence type="ECO:0000313" key="2">
    <source>
        <dbReference type="Proteomes" id="UP000265618"/>
    </source>
</evidence>
<comment type="caution">
    <text evidence="1">The sequence shown here is derived from an EMBL/GenBank/DDBJ whole genome shotgun (WGS) entry which is preliminary data.</text>
</comment>
<accession>A0A9K3GQW2</accession>
<sequence>YSEDDFSIPPEKYTIWDLVSASKEAEVPTSMERAEKVGEQHWDLIVEFAPDRSITSVWKASDHIDWTLQEQHDKTYNTLAFDIPTKSLDPIYYGDSALDRTHTNVLIVDPTDNNLMISVRHFDSIYKLDWENEGTPMYNLQEYALFDADYNPIVKDYDNDMSFFSHQHCIELYEVEGRPDLKLATIFDNVR</sequence>
<keyword evidence="2" id="KW-1185">Reference proteome</keyword>
<dbReference type="AlphaFoldDB" id="A0A9K3GQW2"/>
<name>A0A9K3GQW2_9EUKA</name>
<reference evidence="1 2" key="1">
    <citation type="journal article" date="2018" name="PLoS ONE">
        <title>The draft genome of Kipferlia bialata reveals reductive genome evolution in fornicate parasites.</title>
        <authorList>
            <person name="Tanifuji G."/>
            <person name="Takabayashi S."/>
            <person name="Kume K."/>
            <person name="Takagi M."/>
            <person name="Nakayama T."/>
            <person name="Kamikawa R."/>
            <person name="Inagaki Y."/>
            <person name="Hashimoto T."/>
        </authorList>
    </citation>
    <scope>NUCLEOTIDE SEQUENCE [LARGE SCALE GENOMIC DNA]</scope>
    <source>
        <strain evidence="1">NY0173</strain>
    </source>
</reference>
<dbReference type="Proteomes" id="UP000265618">
    <property type="component" value="Unassembled WGS sequence"/>
</dbReference>
<dbReference type="InterPro" id="IPR010262">
    <property type="entry name" value="Arylsulfotransferase_bact"/>
</dbReference>
<evidence type="ECO:0000313" key="1">
    <source>
        <dbReference type="EMBL" id="GIQ91196.1"/>
    </source>
</evidence>
<feature type="non-terminal residue" evidence="1">
    <location>
        <position position="1"/>
    </location>
</feature>
<protein>
    <submittedName>
        <fullName evidence="1">Arylsulfotransferase</fullName>
    </submittedName>
</protein>
<dbReference type="GO" id="GO:0004062">
    <property type="term" value="F:aryl sulfotransferase activity"/>
    <property type="evidence" value="ECO:0007669"/>
    <property type="project" value="InterPro"/>
</dbReference>
<gene>
    <name evidence="1" type="ORF">KIPB_014338</name>
</gene>
<dbReference type="EMBL" id="BDIP01007303">
    <property type="protein sequence ID" value="GIQ91196.1"/>
    <property type="molecule type" value="Genomic_DNA"/>
</dbReference>
<dbReference type="Pfam" id="PF05935">
    <property type="entry name" value="Arylsulfotrans"/>
    <property type="match status" value="1"/>
</dbReference>
<proteinExistence type="predicted"/>